<name>A0A1B7MT70_9AGAM</name>
<evidence type="ECO:0000313" key="1">
    <source>
        <dbReference type="EMBL" id="OAX35813.1"/>
    </source>
</evidence>
<proteinExistence type="predicted"/>
<dbReference type="EMBL" id="KV448465">
    <property type="protein sequence ID" value="OAX35813.1"/>
    <property type="molecule type" value="Genomic_DNA"/>
</dbReference>
<sequence>MTLDKERLVQDLSHQTQSYEHRVICNASGGPIRDRRIACVAWENPLNIFMLSGIFCGSWTGLDWPMNMRHASTLTSTFHHMWRGPRCLQSWRSISEEFEFYQVVGIIGDRVVRRTLSTWSTLDGCQIWDALKATWMECKSNMVGNRGQSLCDWCLH</sequence>
<reference evidence="1 2" key="1">
    <citation type="submission" date="2016-06" db="EMBL/GenBank/DDBJ databases">
        <title>Comparative genomics of the ectomycorrhizal sister species Rhizopogon vinicolor and Rhizopogon vesiculosus (Basidiomycota: Boletales) reveals a divergence of the mating type B locus.</title>
        <authorList>
            <consortium name="DOE Joint Genome Institute"/>
            <person name="Mujic A.B."/>
            <person name="Kuo A."/>
            <person name="Tritt A."/>
            <person name="Lipzen A."/>
            <person name="Chen C."/>
            <person name="Johnson J."/>
            <person name="Sharma A."/>
            <person name="Barry K."/>
            <person name="Grigoriev I.V."/>
            <person name="Spatafora J.W."/>
        </authorList>
    </citation>
    <scope>NUCLEOTIDE SEQUENCE [LARGE SCALE GENOMIC DNA]</scope>
    <source>
        <strain evidence="1 2">AM-OR11-026</strain>
    </source>
</reference>
<evidence type="ECO:0000313" key="2">
    <source>
        <dbReference type="Proteomes" id="UP000092154"/>
    </source>
</evidence>
<organism evidence="1 2">
    <name type="scientific">Rhizopogon vinicolor AM-OR11-026</name>
    <dbReference type="NCBI Taxonomy" id="1314800"/>
    <lineage>
        <taxon>Eukaryota</taxon>
        <taxon>Fungi</taxon>
        <taxon>Dikarya</taxon>
        <taxon>Basidiomycota</taxon>
        <taxon>Agaricomycotina</taxon>
        <taxon>Agaricomycetes</taxon>
        <taxon>Agaricomycetidae</taxon>
        <taxon>Boletales</taxon>
        <taxon>Suillineae</taxon>
        <taxon>Rhizopogonaceae</taxon>
        <taxon>Rhizopogon</taxon>
    </lineage>
</organism>
<dbReference type="Proteomes" id="UP000092154">
    <property type="component" value="Unassembled WGS sequence"/>
</dbReference>
<dbReference type="AlphaFoldDB" id="A0A1B7MT70"/>
<protein>
    <submittedName>
        <fullName evidence="1">Uncharacterized protein</fullName>
    </submittedName>
</protein>
<dbReference type="InParanoid" id="A0A1B7MT70"/>
<accession>A0A1B7MT70</accession>
<keyword evidence="2" id="KW-1185">Reference proteome</keyword>
<gene>
    <name evidence="1" type="ORF">K503DRAFT_344264</name>
</gene>